<evidence type="ECO:0000259" key="6">
    <source>
        <dbReference type="SMART" id="SM00983"/>
    </source>
</evidence>
<dbReference type="CDD" id="cd07995">
    <property type="entry name" value="TPK"/>
    <property type="match status" value="1"/>
</dbReference>
<reference evidence="8" key="1">
    <citation type="journal article" date="2018" name="Sci. Rep.">
        <title>Lignite coal burning seam in the remote Altai Mountains harbors a hydrogen-driven thermophilic microbial community.</title>
        <authorList>
            <person name="Kadnikov V.V."/>
            <person name="Mardanov A.V."/>
            <person name="Ivasenko D.A."/>
            <person name="Antsiferov D.V."/>
            <person name="Beletsky A.V."/>
            <person name="Karnachuk O.V."/>
            <person name="Ravin N.V."/>
        </authorList>
    </citation>
    <scope>NUCLEOTIDE SEQUENCE [LARGE SCALE GENOMIC DNA]</scope>
</reference>
<evidence type="ECO:0000256" key="4">
    <source>
        <dbReference type="ARBA" id="ARBA00022840"/>
    </source>
</evidence>
<dbReference type="SUPFAM" id="SSF63862">
    <property type="entry name" value="Thiamin pyrophosphokinase, substrate-binding domain"/>
    <property type="match status" value="1"/>
</dbReference>
<sequence length="232" mass="25623">MLVFIVSGGEKEAGSFAELLAEYSDENDKPYVIGVDAGALWLVRHQFPCDLAVGDFDTIGEAGVALLEAQGIPLLRAEAEKAETDTEMALDWALLNGARSIVIEGGIGSRFDHSLSNVSLIYRCLRHGVPCVLQNPWNRVRLIGPGKTRLKTRWPYVSLIPFSEVVRGITLDGFYYPLREEDLSWGYGRGVSNEPLRSDVSITVQSGYLLVIESRDPKSRDPEHGDPVHQDP</sequence>
<gene>
    <name evidence="7" type="ORF">BSOLF_0494</name>
</gene>
<accession>A0A2R6Y0S9</accession>
<dbReference type="InterPro" id="IPR036371">
    <property type="entry name" value="TPK_B1-bd_sf"/>
</dbReference>
<dbReference type="EMBL" id="PEBX01000035">
    <property type="protein sequence ID" value="PTQ56270.1"/>
    <property type="molecule type" value="Genomic_DNA"/>
</dbReference>
<dbReference type="GO" id="GO:0030975">
    <property type="term" value="F:thiamine binding"/>
    <property type="evidence" value="ECO:0007669"/>
    <property type="project" value="InterPro"/>
</dbReference>
<evidence type="ECO:0000313" key="7">
    <source>
        <dbReference type="EMBL" id="PTQ56270.1"/>
    </source>
</evidence>
<dbReference type="Pfam" id="PF04263">
    <property type="entry name" value="TPK_catalytic"/>
    <property type="match status" value="1"/>
</dbReference>
<keyword evidence="1" id="KW-0808">Transferase</keyword>
<dbReference type="GO" id="GO:0016301">
    <property type="term" value="F:kinase activity"/>
    <property type="evidence" value="ECO:0007669"/>
    <property type="project" value="UniProtKB-KW"/>
</dbReference>
<dbReference type="GO" id="GO:0004788">
    <property type="term" value="F:thiamine diphosphokinase activity"/>
    <property type="evidence" value="ECO:0007669"/>
    <property type="project" value="UniProtKB-UniRule"/>
</dbReference>
<comment type="caution">
    <text evidence="7">The sequence shown here is derived from an EMBL/GenBank/DDBJ whole genome shotgun (WGS) entry which is preliminary data.</text>
</comment>
<dbReference type="Pfam" id="PF04265">
    <property type="entry name" value="TPK_B1_binding"/>
    <property type="match status" value="1"/>
</dbReference>
<evidence type="ECO:0000256" key="1">
    <source>
        <dbReference type="ARBA" id="ARBA00022679"/>
    </source>
</evidence>
<dbReference type="AlphaFoldDB" id="A0A2R6Y0S9"/>
<dbReference type="InterPro" id="IPR007371">
    <property type="entry name" value="TPK_catalytic"/>
</dbReference>
<evidence type="ECO:0000256" key="3">
    <source>
        <dbReference type="ARBA" id="ARBA00022777"/>
    </source>
</evidence>
<dbReference type="GO" id="GO:0005524">
    <property type="term" value="F:ATP binding"/>
    <property type="evidence" value="ECO:0007669"/>
    <property type="project" value="UniProtKB-KW"/>
</dbReference>
<keyword evidence="3 7" id="KW-0418">Kinase</keyword>
<dbReference type="PANTHER" id="PTHR41299">
    <property type="entry name" value="THIAMINE PYROPHOSPHOKINASE"/>
    <property type="match status" value="1"/>
</dbReference>
<dbReference type="Gene3D" id="3.40.50.10240">
    <property type="entry name" value="Thiamin pyrophosphokinase, catalytic domain"/>
    <property type="match status" value="1"/>
</dbReference>
<dbReference type="NCBIfam" id="TIGR01378">
    <property type="entry name" value="thi_PPkinase"/>
    <property type="match status" value="1"/>
</dbReference>
<dbReference type="GO" id="GO:0006772">
    <property type="term" value="P:thiamine metabolic process"/>
    <property type="evidence" value="ECO:0007669"/>
    <property type="project" value="UniProtKB-UniRule"/>
</dbReference>
<dbReference type="GO" id="GO:0009229">
    <property type="term" value="P:thiamine diphosphate biosynthetic process"/>
    <property type="evidence" value="ECO:0007669"/>
    <property type="project" value="InterPro"/>
</dbReference>
<name>A0A2R6Y0S9_9BACL</name>
<dbReference type="InterPro" id="IPR007373">
    <property type="entry name" value="Thiamin_PyroPKinase_B1-bd"/>
</dbReference>
<dbReference type="PANTHER" id="PTHR41299:SF1">
    <property type="entry name" value="THIAMINE PYROPHOSPHOKINASE"/>
    <property type="match status" value="1"/>
</dbReference>
<evidence type="ECO:0000256" key="5">
    <source>
        <dbReference type="NCBIfam" id="TIGR01378"/>
    </source>
</evidence>
<keyword evidence="2" id="KW-0547">Nucleotide-binding</keyword>
<dbReference type="EC" id="2.7.6.2" evidence="5"/>
<dbReference type="SMART" id="SM00983">
    <property type="entry name" value="TPK_B1_binding"/>
    <property type="match status" value="1"/>
</dbReference>
<dbReference type="InterPro" id="IPR036759">
    <property type="entry name" value="TPK_catalytic_sf"/>
</dbReference>
<feature type="domain" description="Thiamin pyrophosphokinase thiamin-binding" evidence="6">
    <location>
        <begin position="146"/>
        <end position="210"/>
    </location>
</feature>
<dbReference type="InterPro" id="IPR006282">
    <property type="entry name" value="Thi_PPkinase"/>
</dbReference>
<organism evidence="7 8">
    <name type="scientific">Candidatus Carbonibacillus altaicus</name>
    <dbReference type="NCBI Taxonomy" id="2163959"/>
    <lineage>
        <taxon>Bacteria</taxon>
        <taxon>Bacillati</taxon>
        <taxon>Bacillota</taxon>
        <taxon>Bacilli</taxon>
        <taxon>Bacillales</taxon>
        <taxon>Candidatus Carbonibacillus</taxon>
    </lineage>
</organism>
<evidence type="ECO:0000313" key="8">
    <source>
        <dbReference type="Proteomes" id="UP000244338"/>
    </source>
</evidence>
<proteinExistence type="predicted"/>
<dbReference type="SUPFAM" id="SSF63999">
    <property type="entry name" value="Thiamin pyrophosphokinase, catalytic domain"/>
    <property type="match status" value="1"/>
</dbReference>
<evidence type="ECO:0000256" key="2">
    <source>
        <dbReference type="ARBA" id="ARBA00022741"/>
    </source>
</evidence>
<protein>
    <recommendedName>
        <fullName evidence="5">Thiamine diphosphokinase</fullName>
        <ecNumber evidence="5">2.7.6.2</ecNumber>
    </recommendedName>
</protein>
<keyword evidence="4" id="KW-0067">ATP-binding</keyword>
<dbReference type="InterPro" id="IPR053149">
    <property type="entry name" value="TPK"/>
</dbReference>
<dbReference type="Proteomes" id="UP000244338">
    <property type="component" value="Unassembled WGS sequence"/>
</dbReference>